<name>X4Z6A8_9BACL</name>
<accession>X4Z6A8</accession>
<evidence type="ECO:0000313" key="3">
    <source>
        <dbReference type="EMBL" id="AHV95296.1"/>
    </source>
</evidence>
<dbReference type="eggNOG" id="ENOG5032S57">
    <property type="taxonomic scope" value="Bacteria"/>
</dbReference>
<keyword evidence="2" id="KW-0472">Membrane</keyword>
<dbReference type="Proteomes" id="UP000019772">
    <property type="component" value="Chromosome"/>
</dbReference>
<feature type="region of interest" description="Disordered" evidence="1">
    <location>
        <begin position="1"/>
        <end position="33"/>
    </location>
</feature>
<feature type="transmembrane region" description="Helical" evidence="2">
    <location>
        <begin position="157"/>
        <end position="178"/>
    </location>
</feature>
<reference evidence="3 4" key="1">
    <citation type="journal article" date="2014" name="PLoS Genet.">
        <title>Comparative Genomic Analysis of N2-Fixing and Non-N2-Fixing Paenibacillus spp.: Organization, Evolution and Expression of the Nitrogen Fixation Genes.</title>
        <authorList>
            <person name="Xie J.B."/>
            <person name="Du Z."/>
            <person name="Bai L."/>
            <person name="Tian C."/>
            <person name="Zhang Y."/>
            <person name="Xie J.Y."/>
            <person name="Wang T."/>
            <person name="Liu X."/>
            <person name="Chen X."/>
            <person name="Cheng Q."/>
            <person name="Chen S."/>
            <person name="Li J."/>
        </authorList>
    </citation>
    <scope>NUCLEOTIDE SEQUENCE [LARGE SCALE GENOMIC DNA]</scope>
    <source>
        <strain evidence="3 4">T27</strain>
    </source>
</reference>
<keyword evidence="4" id="KW-1185">Reference proteome</keyword>
<evidence type="ECO:0000256" key="1">
    <source>
        <dbReference type="SAM" id="MobiDB-lite"/>
    </source>
</evidence>
<dbReference type="PATRIC" id="fig|1268072.3.peg.380"/>
<gene>
    <name evidence="3" type="ORF">PSAB_01800</name>
</gene>
<dbReference type="HOGENOM" id="CLU_116245_0_0_9"/>
<organism evidence="3 4">
    <name type="scientific">Paenibacillus sabinae T27</name>
    <dbReference type="NCBI Taxonomy" id="1268072"/>
    <lineage>
        <taxon>Bacteria</taxon>
        <taxon>Bacillati</taxon>
        <taxon>Bacillota</taxon>
        <taxon>Bacilli</taxon>
        <taxon>Bacillales</taxon>
        <taxon>Paenibacillaceae</taxon>
        <taxon>Paenibacillus</taxon>
    </lineage>
</organism>
<feature type="transmembrane region" description="Helical" evidence="2">
    <location>
        <begin position="131"/>
        <end position="151"/>
    </location>
</feature>
<sequence length="204" mass="22677">MRAAQFKYGSGEKGMSQRVNRTVKPGVGSEEKEAERRPPSVLFLYVLQAFLGLGAIAGGVMLIIDPSGSMMGMPADIVLKRSPFSDYLFPGIILLAVFGLFPFLVLYGMVKKPRWAWADTLTPFKELHSSWALSLYVGFGQIIWIMVETYIMNSVSLVHVFYMSLGLLIQIVTLLPSVQRFFLLPPGRGSHLPDREAGSYKVNL</sequence>
<dbReference type="STRING" id="1268072.PSAB_01800"/>
<keyword evidence="2" id="KW-0812">Transmembrane</keyword>
<proteinExistence type="predicted"/>
<evidence type="ECO:0000256" key="2">
    <source>
        <dbReference type="SAM" id="Phobius"/>
    </source>
</evidence>
<feature type="transmembrane region" description="Helical" evidence="2">
    <location>
        <begin position="87"/>
        <end position="110"/>
    </location>
</feature>
<dbReference type="EMBL" id="CP004078">
    <property type="protein sequence ID" value="AHV95296.1"/>
    <property type="molecule type" value="Genomic_DNA"/>
</dbReference>
<feature type="transmembrane region" description="Helical" evidence="2">
    <location>
        <begin position="42"/>
        <end position="64"/>
    </location>
</feature>
<keyword evidence="2" id="KW-1133">Transmembrane helix</keyword>
<evidence type="ECO:0000313" key="4">
    <source>
        <dbReference type="Proteomes" id="UP000019772"/>
    </source>
</evidence>
<dbReference type="AlphaFoldDB" id="X4Z6A8"/>
<dbReference type="KEGG" id="psab:PSAB_01800"/>
<protein>
    <submittedName>
        <fullName evidence="3">Uncharacterized protein</fullName>
    </submittedName>
</protein>